<protein>
    <submittedName>
        <fullName evidence="2">Uncharacterized protein</fullName>
    </submittedName>
</protein>
<accession>A0A926VBG2</accession>
<dbReference type="RefSeq" id="WP_190462989.1">
    <property type="nucleotide sequence ID" value="NZ_JACJPW010000010.1"/>
</dbReference>
<evidence type="ECO:0000313" key="2">
    <source>
        <dbReference type="EMBL" id="MBD2180610.1"/>
    </source>
</evidence>
<keyword evidence="1" id="KW-1133">Transmembrane helix</keyword>
<reference evidence="2" key="2">
    <citation type="submission" date="2020-08" db="EMBL/GenBank/DDBJ databases">
        <authorList>
            <person name="Chen M."/>
            <person name="Teng W."/>
            <person name="Zhao L."/>
            <person name="Hu C."/>
            <person name="Zhou Y."/>
            <person name="Han B."/>
            <person name="Song L."/>
            <person name="Shu W."/>
        </authorList>
    </citation>
    <scope>NUCLEOTIDE SEQUENCE</scope>
    <source>
        <strain evidence="2">FACHB-1375</strain>
    </source>
</reference>
<organism evidence="2 3">
    <name type="scientific">Aerosakkonema funiforme FACHB-1375</name>
    <dbReference type="NCBI Taxonomy" id="2949571"/>
    <lineage>
        <taxon>Bacteria</taxon>
        <taxon>Bacillati</taxon>
        <taxon>Cyanobacteriota</taxon>
        <taxon>Cyanophyceae</taxon>
        <taxon>Oscillatoriophycideae</taxon>
        <taxon>Aerosakkonematales</taxon>
        <taxon>Aerosakkonemataceae</taxon>
        <taxon>Aerosakkonema</taxon>
    </lineage>
</organism>
<reference evidence="2" key="1">
    <citation type="journal article" date="2015" name="ISME J.">
        <title>Draft Genome Sequence of Streptomyces incarnatus NRRL8089, which Produces the Nucleoside Antibiotic Sinefungin.</title>
        <authorList>
            <person name="Oshima K."/>
            <person name="Hattori M."/>
            <person name="Shimizu H."/>
            <person name="Fukuda K."/>
            <person name="Nemoto M."/>
            <person name="Inagaki K."/>
            <person name="Tamura T."/>
        </authorList>
    </citation>
    <scope>NUCLEOTIDE SEQUENCE</scope>
    <source>
        <strain evidence="2">FACHB-1375</strain>
    </source>
</reference>
<keyword evidence="3" id="KW-1185">Reference proteome</keyword>
<comment type="caution">
    <text evidence="2">The sequence shown here is derived from an EMBL/GenBank/DDBJ whole genome shotgun (WGS) entry which is preliminary data.</text>
</comment>
<name>A0A926VBG2_9CYAN</name>
<dbReference type="EMBL" id="JACJPW010000010">
    <property type="protein sequence ID" value="MBD2180610.1"/>
    <property type="molecule type" value="Genomic_DNA"/>
</dbReference>
<feature type="transmembrane region" description="Helical" evidence="1">
    <location>
        <begin position="15"/>
        <end position="36"/>
    </location>
</feature>
<gene>
    <name evidence="2" type="ORF">H6G03_05750</name>
</gene>
<sequence length="172" mass="19679">MTHPASLCISTNPPALAIGLLAGVGGMDLGVVSAGWKNRLLPRWTIELIRIHTYSVFNRSLEIAHDWIDVICQRAEIEMEPWDYCLVWVKHIQPDQHGYRAECVRELAKHTFGQYKFDTINKRWGAKFEKRPDGVLQLLQASHALRTMQIELFNLEGKVKYLSDVVNKALPN</sequence>
<keyword evidence="1" id="KW-0472">Membrane</keyword>
<proteinExistence type="predicted"/>
<dbReference type="Proteomes" id="UP000641646">
    <property type="component" value="Unassembled WGS sequence"/>
</dbReference>
<evidence type="ECO:0000313" key="3">
    <source>
        <dbReference type="Proteomes" id="UP000641646"/>
    </source>
</evidence>
<evidence type="ECO:0000256" key="1">
    <source>
        <dbReference type="SAM" id="Phobius"/>
    </source>
</evidence>
<keyword evidence="1" id="KW-0812">Transmembrane</keyword>
<dbReference type="AlphaFoldDB" id="A0A926VBG2"/>